<sequence>MGAAESSMALPKAEPSLLIRFPNKEDIGEGDLPIFQVQEVERLINADDAIREKKFFLVSITGVYRSGKSFLLNLMQTYLDYYQKSTESVTHGIWIWNRGFLINDIVIVLIDCQGTGDSLMSTPTLDNLILYLGLQLTNVQILNLKSVLQTNDLERIDMCQHFSDLDPENSLFNCSLLYLLRDYNGDKEYGRKDFLFTRIADNAESDVVKNFASGIEKSFQEIATFALPGPGSKVTDGSDGENLKVDSVDPTFLQAAKKLFRYVFVELPAIQRSSLSNGKHTLRQFKTIGKRAMAEENADVIEEMERILKETLDMFQRDKCVSKHADSPHTLEYLELLRDKRNAIEDQRRILEQLVATKKQNEENERELEKMKDGLQDIQQKHAEQQKVLERERKENKLNQQQFKEEIEKLARETEAKVKAEKDQYEARFKQQQEQQASSLEEIEKLKILVQEKEKLATEDRRKGQEITKKYEEQLKSLQDQLNQNKISQQQFEEQNSKLESLKKGEIEAKDEMIAQLRQELKSKTSKELVAISDDDEKQWYTDVAEGLANF</sequence>
<dbReference type="EMBL" id="VXIV02001989">
    <property type="protein sequence ID" value="KAF6028112.1"/>
    <property type="molecule type" value="Genomic_DNA"/>
</dbReference>
<evidence type="ECO:0000313" key="4">
    <source>
        <dbReference type="Proteomes" id="UP000593567"/>
    </source>
</evidence>
<dbReference type="OrthoDB" id="7788754at2759"/>
<feature type="domain" description="Guanylate-binding protein N-terminal" evidence="2">
    <location>
        <begin position="49"/>
        <end position="265"/>
    </location>
</feature>
<evidence type="ECO:0000259" key="2">
    <source>
        <dbReference type="Pfam" id="PF02263"/>
    </source>
</evidence>
<accession>A0A7J7JP37</accession>
<dbReference type="Pfam" id="PF02263">
    <property type="entry name" value="GBP"/>
    <property type="match status" value="1"/>
</dbReference>
<organism evidence="3 4">
    <name type="scientific">Bugula neritina</name>
    <name type="common">Brown bryozoan</name>
    <name type="synonym">Sertularia neritina</name>
    <dbReference type="NCBI Taxonomy" id="10212"/>
    <lineage>
        <taxon>Eukaryota</taxon>
        <taxon>Metazoa</taxon>
        <taxon>Spiralia</taxon>
        <taxon>Lophotrochozoa</taxon>
        <taxon>Bryozoa</taxon>
        <taxon>Gymnolaemata</taxon>
        <taxon>Cheilostomatida</taxon>
        <taxon>Flustrina</taxon>
        <taxon>Buguloidea</taxon>
        <taxon>Bugulidae</taxon>
        <taxon>Bugula</taxon>
    </lineage>
</organism>
<feature type="coiled-coil region" evidence="1">
    <location>
        <begin position="334"/>
        <end position="527"/>
    </location>
</feature>
<keyword evidence="1" id="KW-0175">Coiled coil</keyword>
<keyword evidence="4" id="KW-1185">Reference proteome</keyword>
<dbReference type="GO" id="GO:0005525">
    <property type="term" value="F:GTP binding"/>
    <property type="evidence" value="ECO:0007669"/>
    <property type="project" value="InterPro"/>
</dbReference>
<dbReference type="InterPro" id="IPR015894">
    <property type="entry name" value="Guanylate-bd_N"/>
</dbReference>
<name>A0A7J7JP37_BUGNE</name>
<dbReference type="InterPro" id="IPR027417">
    <property type="entry name" value="P-loop_NTPase"/>
</dbReference>
<gene>
    <name evidence="3" type="ORF">EB796_013572</name>
</gene>
<dbReference type="Proteomes" id="UP000593567">
    <property type="component" value="Unassembled WGS sequence"/>
</dbReference>
<dbReference type="GO" id="GO:0003924">
    <property type="term" value="F:GTPase activity"/>
    <property type="evidence" value="ECO:0007669"/>
    <property type="project" value="InterPro"/>
</dbReference>
<evidence type="ECO:0000256" key="1">
    <source>
        <dbReference type="SAM" id="Coils"/>
    </source>
</evidence>
<dbReference type="Gene3D" id="3.40.50.300">
    <property type="entry name" value="P-loop containing nucleotide triphosphate hydrolases"/>
    <property type="match status" value="1"/>
</dbReference>
<proteinExistence type="predicted"/>
<reference evidence="3" key="1">
    <citation type="submission" date="2020-06" db="EMBL/GenBank/DDBJ databases">
        <title>Draft genome of Bugula neritina, a colonial animal packing powerful symbionts and potential medicines.</title>
        <authorList>
            <person name="Rayko M."/>
        </authorList>
    </citation>
    <scope>NUCLEOTIDE SEQUENCE [LARGE SCALE GENOMIC DNA]</scope>
    <source>
        <strain evidence="3">Kwan_BN1</strain>
    </source>
</reference>
<evidence type="ECO:0000313" key="3">
    <source>
        <dbReference type="EMBL" id="KAF6028112.1"/>
    </source>
</evidence>
<protein>
    <submittedName>
        <fullName evidence="3">ATL1</fullName>
    </submittedName>
</protein>
<dbReference type="SUPFAM" id="SSF52540">
    <property type="entry name" value="P-loop containing nucleoside triphosphate hydrolases"/>
    <property type="match status" value="1"/>
</dbReference>
<dbReference type="PANTHER" id="PTHR10751">
    <property type="entry name" value="GUANYLATE BINDING PROTEIN"/>
    <property type="match status" value="1"/>
</dbReference>
<dbReference type="AlphaFoldDB" id="A0A7J7JP37"/>
<comment type="caution">
    <text evidence="3">The sequence shown here is derived from an EMBL/GenBank/DDBJ whole genome shotgun (WGS) entry which is preliminary data.</text>
</comment>